<dbReference type="EMBL" id="JACBYR010000001">
    <property type="protein sequence ID" value="NYE84246.1"/>
    <property type="molecule type" value="Genomic_DNA"/>
</dbReference>
<keyword evidence="1" id="KW-0732">Signal</keyword>
<evidence type="ECO:0000259" key="2">
    <source>
        <dbReference type="SMART" id="SM00849"/>
    </source>
</evidence>
<dbReference type="PROSITE" id="PS51318">
    <property type="entry name" value="TAT"/>
    <property type="match status" value="1"/>
</dbReference>
<gene>
    <name evidence="3" type="ORF">FHW18_003517</name>
</gene>
<dbReference type="PANTHER" id="PTHR42951:SF14">
    <property type="entry name" value="METALLO-BETA-LACTAMASE SUPERFAMILY PROTEIN"/>
    <property type="match status" value="1"/>
</dbReference>
<dbReference type="InterPro" id="IPR006311">
    <property type="entry name" value="TAT_signal"/>
</dbReference>
<evidence type="ECO:0000313" key="3">
    <source>
        <dbReference type="EMBL" id="NYE84246.1"/>
    </source>
</evidence>
<dbReference type="RefSeq" id="WP_179587955.1">
    <property type="nucleotide sequence ID" value="NZ_JACBYR010000001.1"/>
</dbReference>
<evidence type="ECO:0000256" key="1">
    <source>
        <dbReference type="SAM" id="SignalP"/>
    </source>
</evidence>
<dbReference type="AlphaFoldDB" id="A0A7Y9IWB1"/>
<dbReference type="Gene3D" id="3.60.15.10">
    <property type="entry name" value="Ribonuclease Z/Hydroxyacylglutathione hydrolase-like"/>
    <property type="match status" value="1"/>
</dbReference>
<dbReference type="SUPFAM" id="SSF56281">
    <property type="entry name" value="Metallo-hydrolase/oxidoreductase"/>
    <property type="match status" value="1"/>
</dbReference>
<dbReference type="GO" id="GO:0016787">
    <property type="term" value="F:hydrolase activity"/>
    <property type="evidence" value="ECO:0007669"/>
    <property type="project" value="UniProtKB-KW"/>
</dbReference>
<accession>A0A7Y9IWB1</accession>
<keyword evidence="3" id="KW-0378">Hydrolase</keyword>
<dbReference type="InterPro" id="IPR001279">
    <property type="entry name" value="Metallo-B-lactamas"/>
</dbReference>
<reference evidence="3 4" key="1">
    <citation type="submission" date="2020-07" db="EMBL/GenBank/DDBJ databases">
        <title>Genomic Encyclopedia of Type Strains, Phase IV (KMG-V): Genome sequencing to study the core and pangenomes of soil and plant-associated prokaryotes.</title>
        <authorList>
            <person name="Whitman W."/>
        </authorList>
    </citation>
    <scope>NUCLEOTIDE SEQUENCE [LARGE SCALE GENOMIC DNA]</scope>
    <source>
        <strain evidence="3 4">SAS40</strain>
    </source>
</reference>
<dbReference type="Proteomes" id="UP000542125">
    <property type="component" value="Unassembled WGS sequence"/>
</dbReference>
<feature type="chain" id="PRO_5031409078" evidence="1">
    <location>
        <begin position="29"/>
        <end position="305"/>
    </location>
</feature>
<dbReference type="SMART" id="SM00849">
    <property type="entry name" value="Lactamase_B"/>
    <property type="match status" value="1"/>
</dbReference>
<feature type="domain" description="Metallo-beta-lactamase" evidence="2">
    <location>
        <begin position="52"/>
        <end position="239"/>
    </location>
</feature>
<dbReference type="InterPro" id="IPR050855">
    <property type="entry name" value="NDM-1-like"/>
</dbReference>
<dbReference type="CDD" id="cd07739">
    <property type="entry name" value="metallo-hydrolase-like_MBL-fold"/>
    <property type="match status" value="1"/>
</dbReference>
<dbReference type="InterPro" id="IPR036866">
    <property type="entry name" value="RibonucZ/Hydroxyglut_hydro"/>
</dbReference>
<comment type="caution">
    <text evidence="3">The sequence shown here is derived from an EMBL/GenBank/DDBJ whole genome shotgun (WGS) entry which is preliminary data.</text>
</comment>
<protein>
    <submittedName>
        <fullName evidence="3">Glyoxylase-like metal-dependent hydrolase (Beta-lactamase superfamily II)</fullName>
    </submittedName>
</protein>
<evidence type="ECO:0000313" key="4">
    <source>
        <dbReference type="Proteomes" id="UP000542125"/>
    </source>
</evidence>
<sequence>MTTRRELIKTAAATAIAATFLGARTAIAATPAASRAPALSWKAYPAGEGGFYRAPVLLSGARDAVLIDGGFTLPDGKAMVDAIRASGKTLTTIYISQSDPDYYFSLGPIRAAFPSAKVIAASSTLAAIKGNVEKKLATWGPQLKENGPQTLADIVMPEAFDGGRLMLEGQAIDIVDAAGLPNRRYLWVPALNAVFGGVLVFSGVHVWTADTQGAPARAAWIKALDAMAARKPAVVVPGHMATGSTMEASAIRYTRDYLVAFETELAKASDSAALIAAMTRRYPDAGMGVALQIGAKVAKGEMQWG</sequence>
<name>A0A7Y9IWB1_9BURK</name>
<proteinExistence type="predicted"/>
<organism evidence="3 4">
    <name type="scientific">Pigmentiphaga litoralis</name>
    <dbReference type="NCBI Taxonomy" id="516702"/>
    <lineage>
        <taxon>Bacteria</taxon>
        <taxon>Pseudomonadati</taxon>
        <taxon>Pseudomonadota</taxon>
        <taxon>Betaproteobacteria</taxon>
        <taxon>Burkholderiales</taxon>
        <taxon>Alcaligenaceae</taxon>
        <taxon>Pigmentiphaga</taxon>
    </lineage>
</organism>
<keyword evidence="4" id="KW-1185">Reference proteome</keyword>
<dbReference type="PANTHER" id="PTHR42951">
    <property type="entry name" value="METALLO-BETA-LACTAMASE DOMAIN-CONTAINING"/>
    <property type="match status" value="1"/>
</dbReference>
<feature type="signal peptide" evidence="1">
    <location>
        <begin position="1"/>
        <end position="28"/>
    </location>
</feature>